<organism evidence="2 3">
    <name type="scientific">Streptomyces griseoincarnatus</name>
    <dbReference type="NCBI Taxonomy" id="29305"/>
    <lineage>
        <taxon>Bacteria</taxon>
        <taxon>Bacillati</taxon>
        <taxon>Actinomycetota</taxon>
        <taxon>Actinomycetes</taxon>
        <taxon>Kitasatosporales</taxon>
        <taxon>Streptomycetaceae</taxon>
        <taxon>Streptomyces</taxon>
        <taxon>Streptomyces griseoincarnatus group</taxon>
    </lineage>
</organism>
<evidence type="ECO:0000313" key="3">
    <source>
        <dbReference type="Proteomes" id="UP001523263"/>
    </source>
</evidence>
<accession>A0ABT0W5F2</accession>
<feature type="region of interest" description="Disordered" evidence="1">
    <location>
        <begin position="156"/>
        <end position="198"/>
    </location>
</feature>
<protein>
    <submittedName>
        <fullName evidence="2">Uncharacterized protein</fullName>
    </submittedName>
</protein>
<keyword evidence="3" id="KW-1185">Reference proteome</keyword>
<dbReference type="Proteomes" id="UP001523263">
    <property type="component" value="Unassembled WGS sequence"/>
</dbReference>
<sequence length="198" mass="21905">MSELVAKASGQVHAEYHAFHLADSGEYVQPPFRPENGLIFSRPGLAVVLTGVNSGPVHVTVEVYRRAVPPPGPDELWDEVVDHSVQSISGDMRVTALMDTGPELPVLTPIGPADYRIRVHARGRDQGHDAHVTEPVEDYLLQVWPGRREPDLVHRQSDRYGQISRNAAQGQPEQATLPAPAGDDWKRAARARLHRRDT</sequence>
<evidence type="ECO:0000313" key="2">
    <source>
        <dbReference type="EMBL" id="MCM2517960.1"/>
    </source>
</evidence>
<reference evidence="2 3" key="1">
    <citation type="submission" date="2022-06" db="EMBL/GenBank/DDBJ databases">
        <title>Whole genome sequence of Streptomyces griseoincarnatus RB7AG.</title>
        <authorList>
            <person name="Ray L."/>
            <person name="Behera S."/>
            <person name="Panda A.N."/>
        </authorList>
    </citation>
    <scope>NUCLEOTIDE SEQUENCE [LARGE SCALE GENOMIC DNA]</scope>
    <source>
        <strain evidence="2 3">RB7AG</strain>
    </source>
</reference>
<comment type="caution">
    <text evidence="2">The sequence shown here is derived from an EMBL/GenBank/DDBJ whole genome shotgun (WGS) entry which is preliminary data.</text>
</comment>
<dbReference type="EMBL" id="JAMQBH010000031">
    <property type="protein sequence ID" value="MCM2517960.1"/>
    <property type="molecule type" value="Genomic_DNA"/>
</dbReference>
<dbReference type="RefSeq" id="WP_251100258.1">
    <property type="nucleotide sequence ID" value="NZ_JAMQBH010000031.1"/>
</dbReference>
<feature type="compositionally biased region" description="Basic residues" evidence="1">
    <location>
        <begin position="188"/>
        <end position="198"/>
    </location>
</feature>
<evidence type="ECO:0000256" key="1">
    <source>
        <dbReference type="SAM" id="MobiDB-lite"/>
    </source>
</evidence>
<proteinExistence type="predicted"/>
<gene>
    <name evidence="2" type="ORF">NC658_32740</name>
</gene>
<feature type="compositionally biased region" description="Polar residues" evidence="1">
    <location>
        <begin position="163"/>
        <end position="174"/>
    </location>
</feature>
<name>A0ABT0W5F2_STRGI</name>